<evidence type="ECO:0000313" key="2">
    <source>
        <dbReference type="Proteomes" id="UP000593906"/>
    </source>
</evidence>
<evidence type="ECO:0000313" key="1">
    <source>
        <dbReference type="EMBL" id="QOY40660.1"/>
    </source>
</evidence>
<proteinExistence type="predicted"/>
<dbReference type="VEuPathDB" id="CryptoDB:CPATCC_0009230"/>
<dbReference type="AlphaFoldDB" id="A0A7S7REN6"/>
<organism evidence="1 2">
    <name type="scientific">Cryptosporidium parvum</name>
    <dbReference type="NCBI Taxonomy" id="5807"/>
    <lineage>
        <taxon>Eukaryota</taxon>
        <taxon>Sar</taxon>
        <taxon>Alveolata</taxon>
        <taxon>Apicomplexa</taxon>
        <taxon>Conoidasida</taxon>
        <taxon>Coccidia</taxon>
        <taxon>Eucoccidiorida</taxon>
        <taxon>Eimeriorina</taxon>
        <taxon>Cryptosporidiidae</taxon>
        <taxon>Cryptosporidium</taxon>
    </lineage>
</organism>
<name>A0A7S7REN6_CRYPV</name>
<accession>A0A7S7REN6</accession>
<dbReference type="EMBL" id="CP044416">
    <property type="protein sequence ID" value="QOY40660.1"/>
    <property type="molecule type" value="Genomic_DNA"/>
</dbReference>
<gene>
    <name evidence="1" type="ORF">CPATCC_003543</name>
</gene>
<dbReference type="Proteomes" id="UP000593906">
    <property type="component" value="Chromosome 7"/>
</dbReference>
<protein>
    <submittedName>
        <fullName evidence="1">Uncharacterized protein</fullName>
    </submittedName>
</protein>
<sequence>MRHTRRFTIEIGRCLTFDCYYCEPEKTTLLRSQNDKESSHKINTIDVVKPDYLINRNDLLSSFFPGLYKVTKIQLCKNELLVYAQHDQQFIDISVLEIPAQEKCLFPSTVHETLANETWNFVVVLFRKVKKTTKPKRKRLGASVLARKGQIILVENIRFVRCGKSR</sequence>
<reference evidence="1 2" key="1">
    <citation type="submission" date="2019-09" db="EMBL/GenBank/DDBJ databases">
        <title>Consistent, comparative and evidence-based genome assembly and annotation for Cryptosporidium parvum, C. hominis and C. tyzzeri.</title>
        <authorList>
            <person name="Baptista R.P."/>
            <person name="Li Y."/>
            <person name="Sateriale A."/>
            <person name="Ansell B."/>
            <person name="Jex A."/>
            <person name="Sanders M."/>
            <person name="Brooks K."/>
            <person name="Tracey A."/>
            <person name="Berriman M."/>
            <person name="Striepen B."/>
            <person name="Cotton J.A."/>
            <person name="Kissinger J.C."/>
        </authorList>
    </citation>
    <scope>NUCLEOTIDE SEQUENCE [LARGE SCALE GENOMIC DNA]</scope>
    <source>
        <strain evidence="1 2">IOWA-ATCC</strain>
    </source>
</reference>